<sequence length="127" mass="14502">MEKTHDYDQTSTTTVVLTMKLGEENSVCKVKLNYKRKSTMTIKQAEDKAKGGVADRDADYDCVPLLAKMREGPTLAMDDISQENKKVIDFLSNNMVLLINRKHKELKKLKVTKETLLIIIHCKNFVN</sequence>
<organism evidence="1 2">
    <name type="scientific">Polyplax serrata</name>
    <name type="common">Common mouse louse</name>
    <dbReference type="NCBI Taxonomy" id="468196"/>
    <lineage>
        <taxon>Eukaryota</taxon>
        <taxon>Metazoa</taxon>
        <taxon>Ecdysozoa</taxon>
        <taxon>Arthropoda</taxon>
        <taxon>Hexapoda</taxon>
        <taxon>Insecta</taxon>
        <taxon>Pterygota</taxon>
        <taxon>Neoptera</taxon>
        <taxon>Paraneoptera</taxon>
        <taxon>Psocodea</taxon>
        <taxon>Troctomorpha</taxon>
        <taxon>Phthiraptera</taxon>
        <taxon>Anoplura</taxon>
        <taxon>Polyplacidae</taxon>
        <taxon>Polyplax</taxon>
    </lineage>
</organism>
<comment type="caution">
    <text evidence="1">The sequence shown here is derived from an EMBL/GenBank/DDBJ whole genome shotgun (WGS) entry which is preliminary data.</text>
</comment>
<evidence type="ECO:0000313" key="1">
    <source>
        <dbReference type="EMBL" id="KAK6616806.1"/>
    </source>
</evidence>
<protein>
    <submittedName>
        <fullName evidence="1">Uncharacterized protein</fullName>
    </submittedName>
</protein>
<gene>
    <name evidence="1" type="ORF">RUM43_015034</name>
</gene>
<dbReference type="Proteomes" id="UP001372834">
    <property type="component" value="Unassembled WGS sequence"/>
</dbReference>
<name>A0AAN8NP53_POLSC</name>
<dbReference type="EMBL" id="JAWJWE010000048">
    <property type="protein sequence ID" value="KAK6616806.1"/>
    <property type="molecule type" value="Genomic_DNA"/>
</dbReference>
<proteinExistence type="predicted"/>
<dbReference type="AlphaFoldDB" id="A0AAN8NP53"/>
<evidence type="ECO:0000313" key="2">
    <source>
        <dbReference type="Proteomes" id="UP001372834"/>
    </source>
</evidence>
<accession>A0AAN8NP53</accession>
<reference evidence="1 2" key="1">
    <citation type="submission" date="2023-10" db="EMBL/GenBank/DDBJ databases">
        <title>Genomes of two closely related lineages of the louse Polyplax serrata with different host specificities.</title>
        <authorList>
            <person name="Martinu J."/>
            <person name="Tarabai H."/>
            <person name="Stefka J."/>
            <person name="Hypsa V."/>
        </authorList>
    </citation>
    <scope>NUCLEOTIDE SEQUENCE [LARGE SCALE GENOMIC DNA]</scope>
    <source>
        <strain evidence="1">HR10_N</strain>
    </source>
</reference>